<dbReference type="Proteomes" id="UP001168620">
    <property type="component" value="Unassembled WGS sequence"/>
</dbReference>
<keyword evidence="10" id="KW-1185">Reference proteome</keyword>
<evidence type="ECO:0000256" key="5">
    <source>
        <dbReference type="ARBA" id="ARBA00023239"/>
    </source>
</evidence>
<organism evidence="9 10">
    <name type="scientific">Nocardioides oceani</name>
    <dbReference type="NCBI Taxonomy" id="3058369"/>
    <lineage>
        <taxon>Bacteria</taxon>
        <taxon>Bacillati</taxon>
        <taxon>Actinomycetota</taxon>
        <taxon>Actinomycetes</taxon>
        <taxon>Propionibacteriales</taxon>
        <taxon>Nocardioidaceae</taxon>
        <taxon>Nocardioides</taxon>
    </lineage>
</organism>
<evidence type="ECO:0000256" key="6">
    <source>
        <dbReference type="ARBA" id="ARBA00023316"/>
    </source>
</evidence>
<keyword evidence="6" id="KW-0961">Cell wall biogenesis/degradation</keyword>
<evidence type="ECO:0000256" key="4">
    <source>
        <dbReference type="ARBA" id="ARBA00023136"/>
    </source>
</evidence>
<accession>A0ABT8FMM3</accession>
<reference evidence="9" key="1">
    <citation type="submission" date="2023-06" db="EMBL/GenBank/DDBJ databases">
        <title>Draft genome sequence of Nocardioides sp. SOB77.</title>
        <authorList>
            <person name="Zhang G."/>
        </authorList>
    </citation>
    <scope>NUCLEOTIDE SEQUENCE</scope>
    <source>
        <strain evidence="9">SOB77</strain>
    </source>
</reference>
<gene>
    <name evidence="9" type="ORF">QWY28_20915</name>
</gene>
<dbReference type="PANTHER" id="PTHR30518">
    <property type="entry name" value="ENDOLYTIC MUREIN TRANSGLYCOSYLASE"/>
    <property type="match status" value="1"/>
</dbReference>
<keyword evidence="2 8" id="KW-0812">Transmembrane</keyword>
<evidence type="ECO:0000313" key="9">
    <source>
        <dbReference type="EMBL" id="MDN4175437.1"/>
    </source>
</evidence>
<dbReference type="Gene3D" id="3.30.1490.480">
    <property type="entry name" value="Endolytic murein transglycosylase"/>
    <property type="match status" value="1"/>
</dbReference>
<keyword evidence="4 8" id="KW-0472">Membrane</keyword>
<evidence type="ECO:0000313" key="10">
    <source>
        <dbReference type="Proteomes" id="UP001168620"/>
    </source>
</evidence>
<evidence type="ECO:0000256" key="8">
    <source>
        <dbReference type="SAM" id="Phobius"/>
    </source>
</evidence>
<dbReference type="GO" id="GO:0016829">
    <property type="term" value="F:lyase activity"/>
    <property type="evidence" value="ECO:0007669"/>
    <property type="project" value="UniProtKB-KW"/>
</dbReference>
<keyword evidence="3 8" id="KW-1133">Transmembrane helix</keyword>
<sequence length="146" mass="15378">MSDLRDPNGPLLPGHDEPLASEGGRRRRKRRSLPGCLAVLVALAIVAGGLYYAVTRGIDWVEDQFADPDDFAGPGRGKVSFEVVDGDSSAQICRNLKESGVVASVQACIDAAAADPESPGIQVGFYPLKKEMAADDAIDVLVDPAN</sequence>
<dbReference type="PANTHER" id="PTHR30518:SF2">
    <property type="entry name" value="ENDOLYTIC MUREIN TRANSGLYCOSYLASE"/>
    <property type="match status" value="1"/>
</dbReference>
<evidence type="ECO:0000256" key="3">
    <source>
        <dbReference type="ARBA" id="ARBA00022989"/>
    </source>
</evidence>
<comment type="caution">
    <text evidence="9">The sequence shown here is derived from an EMBL/GenBank/DDBJ whole genome shotgun (WGS) entry which is preliminary data.</text>
</comment>
<dbReference type="InterPro" id="IPR003770">
    <property type="entry name" value="MLTG-like"/>
</dbReference>
<proteinExistence type="predicted"/>
<feature type="transmembrane region" description="Helical" evidence="8">
    <location>
        <begin position="35"/>
        <end position="54"/>
    </location>
</feature>
<keyword evidence="1" id="KW-1003">Cell membrane</keyword>
<evidence type="ECO:0000256" key="7">
    <source>
        <dbReference type="SAM" id="MobiDB-lite"/>
    </source>
</evidence>
<feature type="non-terminal residue" evidence="9">
    <location>
        <position position="146"/>
    </location>
</feature>
<name>A0ABT8FMM3_9ACTN</name>
<dbReference type="EMBL" id="JAUHJQ010000013">
    <property type="protein sequence ID" value="MDN4175437.1"/>
    <property type="molecule type" value="Genomic_DNA"/>
</dbReference>
<feature type="region of interest" description="Disordered" evidence="7">
    <location>
        <begin position="1"/>
        <end position="27"/>
    </location>
</feature>
<protein>
    <submittedName>
        <fullName evidence="9">Aminodeoxychorismate lyase</fullName>
    </submittedName>
</protein>
<keyword evidence="5 9" id="KW-0456">Lyase</keyword>
<evidence type="ECO:0000256" key="1">
    <source>
        <dbReference type="ARBA" id="ARBA00022475"/>
    </source>
</evidence>
<evidence type="ECO:0000256" key="2">
    <source>
        <dbReference type="ARBA" id="ARBA00022692"/>
    </source>
</evidence>